<comment type="PTM">
    <text evidence="9">Cleaved by prepilin peptidase.</text>
</comment>
<keyword evidence="5 9" id="KW-0997">Cell inner membrane</keyword>
<keyword evidence="4 9" id="KW-0488">Methylation</keyword>
<evidence type="ECO:0000256" key="4">
    <source>
        <dbReference type="ARBA" id="ARBA00022481"/>
    </source>
</evidence>
<dbReference type="SUPFAM" id="SSF54523">
    <property type="entry name" value="Pili subunits"/>
    <property type="match status" value="1"/>
</dbReference>
<dbReference type="GO" id="GO:0015628">
    <property type="term" value="P:protein secretion by the type II secretion system"/>
    <property type="evidence" value="ECO:0007669"/>
    <property type="project" value="UniProtKB-UniRule"/>
</dbReference>
<dbReference type="NCBIfam" id="TIGR01707">
    <property type="entry name" value="gspI"/>
    <property type="match status" value="1"/>
</dbReference>
<dbReference type="NCBIfam" id="TIGR02532">
    <property type="entry name" value="IV_pilin_GFxxxE"/>
    <property type="match status" value="1"/>
</dbReference>
<evidence type="ECO:0000259" key="10">
    <source>
        <dbReference type="Pfam" id="PF02501"/>
    </source>
</evidence>
<evidence type="ECO:0000256" key="6">
    <source>
        <dbReference type="ARBA" id="ARBA00022692"/>
    </source>
</evidence>
<feature type="domain" description="Type II secretion system protein GspI C-terminal" evidence="10">
    <location>
        <begin position="51"/>
        <end position="127"/>
    </location>
</feature>
<dbReference type="RefSeq" id="WP_182664686.1">
    <property type="nucleotide sequence ID" value="NZ_JACIVI010000004.1"/>
</dbReference>
<dbReference type="PANTHER" id="PTHR38779:SF2">
    <property type="entry name" value="TYPE II SECRETION SYSTEM PROTEIN I-RELATED"/>
    <property type="match status" value="1"/>
</dbReference>
<evidence type="ECO:0000256" key="2">
    <source>
        <dbReference type="ARBA" id="ARBA00008358"/>
    </source>
</evidence>
<name>A0A839HTJ5_9BURK</name>
<keyword evidence="8" id="KW-0472">Membrane</keyword>
<protein>
    <recommendedName>
        <fullName evidence="9">Type II secretion system protein I</fullName>
        <shortName evidence="9">T2SS minor pseudopilin I</shortName>
    </recommendedName>
</protein>
<proteinExistence type="inferred from homology"/>
<dbReference type="InterPro" id="IPR012902">
    <property type="entry name" value="N_methyl_site"/>
</dbReference>
<comment type="subcellular location">
    <subcellularLocation>
        <location evidence="1 9">Cell inner membrane</location>
        <topology evidence="1 9">Single-pass membrane protein</topology>
    </subcellularLocation>
</comment>
<dbReference type="Pfam" id="PF07963">
    <property type="entry name" value="N_methyl"/>
    <property type="match status" value="1"/>
</dbReference>
<evidence type="ECO:0000256" key="7">
    <source>
        <dbReference type="ARBA" id="ARBA00022989"/>
    </source>
</evidence>
<dbReference type="Proteomes" id="UP000586093">
    <property type="component" value="Unassembled WGS sequence"/>
</dbReference>
<evidence type="ECO:0000313" key="11">
    <source>
        <dbReference type="EMBL" id="MBB1162591.1"/>
    </source>
</evidence>
<keyword evidence="7" id="KW-1133">Transmembrane helix</keyword>
<dbReference type="InterPro" id="IPR010052">
    <property type="entry name" value="T2SS_protein-GspI"/>
</dbReference>
<organism evidence="11 12">
    <name type="scientific">Aquariibacter albus</name>
    <dbReference type="NCBI Taxonomy" id="2759899"/>
    <lineage>
        <taxon>Bacteria</taxon>
        <taxon>Pseudomonadati</taxon>
        <taxon>Pseudomonadota</taxon>
        <taxon>Betaproteobacteria</taxon>
        <taxon>Burkholderiales</taxon>
        <taxon>Sphaerotilaceae</taxon>
        <taxon>Aquariibacter</taxon>
    </lineage>
</organism>
<dbReference type="GO" id="GO:0015627">
    <property type="term" value="C:type II protein secretion system complex"/>
    <property type="evidence" value="ECO:0007669"/>
    <property type="project" value="UniProtKB-UniRule"/>
</dbReference>
<gene>
    <name evidence="11" type="primary">gspI</name>
    <name evidence="11" type="ORF">H4F90_11440</name>
</gene>
<dbReference type="PROSITE" id="PS00409">
    <property type="entry name" value="PROKAR_NTER_METHYL"/>
    <property type="match status" value="1"/>
</dbReference>
<sequence length="130" mass="13889">MARAAEPGAGRRAHAAGLTLIEVLVALAILAVALAAAVRASAALLDNADRLAEVQAAQWCADNRLAELRLSQQFPGTGELAYECRQLGRVYRLAVQVAATPNPNFRRLEAQVRDAEGRPILSLSTVLGRY</sequence>
<accession>A0A839HTJ5</accession>
<evidence type="ECO:0000256" key="5">
    <source>
        <dbReference type="ARBA" id="ARBA00022519"/>
    </source>
</evidence>
<comment type="subunit">
    <text evidence="9">Type II secretion is composed of four main components: the outer membrane complex, the inner membrane complex, the cytoplasmic secretion ATPase and the periplasm-spanning pseudopilus.</text>
</comment>
<comment type="caution">
    <text evidence="11">The sequence shown here is derived from an EMBL/GenBank/DDBJ whole genome shotgun (WGS) entry which is preliminary data.</text>
</comment>
<dbReference type="Gene3D" id="3.30.1300.30">
    <property type="entry name" value="GSPII I/J protein-like"/>
    <property type="match status" value="1"/>
</dbReference>
<dbReference type="AlphaFoldDB" id="A0A839HTJ5"/>
<dbReference type="PANTHER" id="PTHR38779">
    <property type="entry name" value="TYPE II SECRETION SYSTEM PROTEIN I-RELATED"/>
    <property type="match status" value="1"/>
</dbReference>
<evidence type="ECO:0000256" key="3">
    <source>
        <dbReference type="ARBA" id="ARBA00022475"/>
    </source>
</evidence>
<reference evidence="11 12" key="1">
    <citation type="submission" date="2020-08" db="EMBL/GenBank/DDBJ databases">
        <title>Aquariorum lacteus gen. nov., sp. nov., a new member of the family Comamonadaceae, isolated from freshwater aquarium.</title>
        <authorList>
            <person name="Chun S.-J."/>
        </authorList>
    </citation>
    <scope>NUCLEOTIDE SEQUENCE [LARGE SCALE GENOMIC DNA]</scope>
    <source>
        <strain evidence="11 12">SJAQ100</strain>
    </source>
</reference>
<dbReference type="InterPro" id="IPR045584">
    <property type="entry name" value="Pilin-like"/>
</dbReference>
<keyword evidence="12" id="KW-1185">Reference proteome</keyword>
<evidence type="ECO:0000313" key="12">
    <source>
        <dbReference type="Proteomes" id="UP000586093"/>
    </source>
</evidence>
<comment type="function">
    <text evidence="9">Component of the type II secretion system required for the energy-dependent secretion of extracellular factors such as proteases and toxins from the periplasm.</text>
</comment>
<dbReference type="Pfam" id="PF02501">
    <property type="entry name" value="T2SSI"/>
    <property type="match status" value="1"/>
</dbReference>
<keyword evidence="3" id="KW-1003">Cell membrane</keyword>
<evidence type="ECO:0000256" key="1">
    <source>
        <dbReference type="ARBA" id="ARBA00004377"/>
    </source>
</evidence>
<dbReference type="InterPro" id="IPR003413">
    <property type="entry name" value="T2SS_GspI_C"/>
</dbReference>
<evidence type="ECO:0000256" key="8">
    <source>
        <dbReference type="ARBA" id="ARBA00023136"/>
    </source>
</evidence>
<keyword evidence="6" id="KW-0812">Transmembrane</keyword>
<dbReference type="EMBL" id="JACIVI010000004">
    <property type="protein sequence ID" value="MBB1162591.1"/>
    <property type="molecule type" value="Genomic_DNA"/>
</dbReference>
<comment type="similarity">
    <text evidence="2 9">Belongs to the GSP I family.</text>
</comment>
<dbReference type="GO" id="GO:0005886">
    <property type="term" value="C:plasma membrane"/>
    <property type="evidence" value="ECO:0007669"/>
    <property type="project" value="UniProtKB-SubCell"/>
</dbReference>
<evidence type="ECO:0000256" key="9">
    <source>
        <dbReference type="RuleBase" id="RU368030"/>
    </source>
</evidence>